<reference evidence="17 18" key="1">
    <citation type="journal article" date="2016" name="Genome Biol. Evol.">
        <title>Gene Family Evolution Reflects Adaptation to Soil Environmental Stressors in the Genome of the Collembolan Orchesella cincta.</title>
        <authorList>
            <person name="Faddeeva-Vakhrusheva A."/>
            <person name="Derks M.F."/>
            <person name="Anvar S.Y."/>
            <person name="Agamennone V."/>
            <person name="Suring W."/>
            <person name="Smit S."/>
            <person name="van Straalen N.M."/>
            <person name="Roelofs D."/>
        </authorList>
    </citation>
    <scope>NUCLEOTIDE SEQUENCE [LARGE SCALE GENOMIC DNA]</scope>
    <source>
        <tissue evidence="17">Mixed pool</tissue>
    </source>
</reference>
<keyword evidence="7" id="KW-0256">Endoplasmic reticulum</keyword>
<dbReference type="Gene3D" id="1.10.630.10">
    <property type="entry name" value="Cytochrome P450"/>
    <property type="match status" value="1"/>
</dbReference>
<dbReference type="PRINTS" id="PR00463">
    <property type="entry name" value="EP450I"/>
</dbReference>
<evidence type="ECO:0000256" key="5">
    <source>
        <dbReference type="ARBA" id="ARBA00022617"/>
    </source>
</evidence>
<dbReference type="Pfam" id="PF00067">
    <property type="entry name" value="p450"/>
    <property type="match status" value="3"/>
</dbReference>
<keyword evidence="16" id="KW-1133">Transmembrane helix</keyword>
<keyword evidence="12 16" id="KW-0472">Membrane</keyword>
<dbReference type="InterPro" id="IPR036396">
    <property type="entry name" value="Cyt_P450_sf"/>
</dbReference>
<keyword evidence="8" id="KW-0492">Microsome</keyword>
<dbReference type="GO" id="GO:0020037">
    <property type="term" value="F:heme binding"/>
    <property type="evidence" value="ECO:0007669"/>
    <property type="project" value="InterPro"/>
</dbReference>
<keyword evidence="11 14" id="KW-0503">Monooxygenase</keyword>
<dbReference type="GO" id="GO:0016705">
    <property type="term" value="F:oxidoreductase activity, acting on paired donors, with incorporation or reduction of molecular oxygen"/>
    <property type="evidence" value="ECO:0007669"/>
    <property type="project" value="InterPro"/>
</dbReference>
<evidence type="ECO:0000313" key="17">
    <source>
        <dbReference type="EMBL" id="ODM92847.1"/>
    </source>
</evidence>
<dbReference type="InterPro" id="IPR050476">
    <property type="entry name" value="Insect_CytP450_Detox"/>
</dbReference>
<comment type="subcellular location">
    <subcellularLocation>
        <location evidence="3">Endoplasmic reticulum membrane</location>
        <topology evidence="3">Peripheral membrane protein</topology>
    </subcellularLocation>
    <subcellularLocation>
        <location evidence="2">Microsome membrane</location>
        <topology evidence="2">Peripheral membrane protein</topology>
    </subcellularLocation>
</comment>
<keyword evidence="6 13" id="KW-0479">Metal-binding</keyword>
<evidence type="ECO:0000256" key="7">
    <source>
        <dbReference type="ARBA" id="ARBA00022824"/>
    </source>
</evidence>
<evidence type="ECO:0000256" key="1">
    <source>
        <dbReference type="ARBA" id="ARBA00001971"/>
    </source>
</evidence>
<gene>
    <name evidence="17" type="ORF">Ocin01_13836</name>
</gene>
<dbReference type="InterPro" id="IPR001128">
    <property type="entry name" value="Cyt_P450"/>
</dbReference>
<dbReference type="GO" id="GO:0005506">
    <property type="term" value="F:iron ion binding"/>
    <property type="evidence" value="ECO:0007669"/>
    <property type="project" value="InterPro"/>
</dbReference>
<evidence type="ECO:0000256" key="14">
    <source>
        <dbReference type="RuleBase" id="RU000461"/>
    </source>
</evidence>
<dbReference type="InterPro" id="IPR002401">
    <property type="entry name" value="Cyt_P450_E_grp-I"/>
</dbReference>
<evidence type="ECO:0000313" key="18">
    <source>
        <dbReference type="Proteomes" id="UP000094527"/>
    </source>
</evidence>
<dbReference type="Proteomes" id="UP000094527">
    <property type="component" value="Unassembled WGS sequence"/>
</dbReference>
<keyword evidence="10 13" id="KW-0408">Iron</keyword>
<dbReference type="OMA" id="DERYYEN"/>
<comment type="similarity">
    <text evidence="4 14">Belongs to the cytochrome P450 family.</text>
</comment>
<evidence type="ECO:0000256" key="8">
    <source>
        <dbReference type="ARBA" id="ARBA00022848"/>
    </source>
</evidence>
<dbReference type="PRINTS" id="PR00385">
    <property type="entry name" value="P450"/>
</dbReference>
<dbReference type="EMBL" id="LJIJ01001134">
    <property type="protein sequence ID" value="ODM92847.1"/>
    <property type="molecule type" value="Genomic_DNA"/>
</dbReference>
<protein>
    <submittedName>
        <fullName evidence="17">Cytochrome P450 6k1</fullName>
    </submittedName>
</protein>
<comment type="cofactor">
    <cofactor evidence="1 13">
        <name>heme</name>
        <dbReference type="ChEBI" id="CHEBI:30413"/>
    </cofactor>
</comment>
<dbReference type="STRING" id="48709.A0A1D2MIL1"/>
<proteinExistence type="inferred from homology"/>
<name>A0A1D2MIL1_ORCCI</name>
<evidence type="ECO:0000256" key="13">
    <source>
        <dbReference type="PIRSR" id="PIRSR602401-1"/>
    </source>
</evidence>
<accession>A0A1D2MIL1</accession>
<evidence type="ECO:0000256" key="3">
    <source>
        <dbReference type="ARBA" id="ARBA00004406"/>
    </source>
</evidence>
<feature type="transmembrane region" description="Helical" evidence="16">
    <location>
        <begin position="6"/>
        <end position="23"/>
    </location>
</feature>
<evidence type="ECO:0000256" key="16">
    <source>
        <dbReference type="SAM" id="Phobius"/>
    </source>
</evidence>
<dbReference type="GO" id="GO:0004497">
    <property type="term" value="F:monooxygenase activity"/>
    <property type="evidence" value="ECO:0007669"/>
    <property type="project" value="UniProtKB-KW"/>
</dbReference>
<evidence type="ECO:0000256" key="11">
    <source>
        <dbReference type="ARBA" id="ARBA00023033"/>
    </source>
</evidence>
<evidence type="ECO:0000256" key="2">
    <source>
        <dbReference type="ARBA" id="ARBA00004174"/>
    </source>
</evidence>
<dbReference type="PANTHER" id="PTHR24292:SF54">
    <property type="entry name" value="CYP9F3-RELATED"/>
    <property type="match status" value="1"/>
</dbReference>
<comment type="caution">
    <text evidence="17">The sequence shown here is derived from an EMBL/GenBank/DDBJ whole genome shotgun (WGS) entry which is preliminary data.</text>
</comment>
<keyword evidence="16" id="KW-0812">Transmembrane</keyword>
<feature type="binding site" description="axial binding residue" evidence="13">
    <location>
        <position position="472"/>
    </location>
    <ligand>
        <name>heme</name>
        <dbReference type="ChEBI" id="CHEBI:30413"/>
    </ligand>
    <ligandPart>
        <name>Fe</name>
        <dbReference type="ChEBI" id="CHEBI:18248"/>
    </ligandPart>
</feature>
<keyword evidence="5 13" id="KW-0349">Heme</keyword>
<evidence type="ECO:0000256" key="9">
    <source>
        <dbReference type="ARBA" id="ARBA00023002"/>
    </source>
</evidence>
<feature type="region of interest" description="Disordered" evidence="15">
    <location>
        <begin position="306"/>
        <end position="326"/>
    </location>
</feature>
<dbReference type="PANTHER" id="PTHR24292">
    <property type="entry name" value="CYTOCHROME P450"/>
    <property type="match status" value="1"/>
</dbReference>
<evidence type="ECO:0000256" key="6">
    <source>
        <dbReference type="ARBA" id="ARBA00022723"/>
    </source>
</evidence>
<dbReference type="GO" id="GO:0005789">
    <property type="term" value="C:endoplasmic reticulum membrane"/>
    <property type="evidence" value="ECO:0007669"/>
    <property type="project" value="UniProtKB-SubCell"/>
</dbReference>
<dbReference type="PROSITE" id="PS00086">
    <property type="entry name" value="CYTOCHROME_P450"/>
    <property type="match status" value="1"/>
</dbReference>
<evidence type="ECO:0000256" key="4">
    <source>
        <dbReference type="ARBA" id="ARBA00010617"/>
    </source>
</evidence>
<evidence type="ECO:0000256" key="15">
    <source>
        <dbReference type="SAM" id="MobiDB-lite"/>
    </source>
</evidence>
<feature type="compositionally biased region" description="Polar residues" evidence="15">
    <location>
        <begin position="313"/>
        <end position="326"/>
    </location>
</feature>
<evidence type="ECO:0000256" key="10">
    <source>
        <dbReference type="ARBA" id="ARBA00023004"/>
    </source>
</evidence>
<keyword evidence="18" id="KW-1185">Reference proteome</keyword>
<dbReference type="SUPFAM" id="SSF48264">
    <property type="entry name" value="Cytochrome P450"/>
    <property type="match status" value="1"/>
</dbReference>
<sequence length="527" mass="59453">MAVLAIFGLLVVLGVAGFFYFLIHQRKKHGQYFRQRNVTFIGANFADTFKFLMGKRTLMEIETKLYQQAKETGQPYVGFSDIANPFYFVTDLELMKNIYVKDSDHFVNRRTLTTSQSDILFKKMLISLEGEQWKGIRSKLSPTFSTGKIKRMFDIFEKSSQRMCDYVRKRVGAEGGDFDICEAYSKYAMDVIATCCFGVDSKSFDCEPGVLSEFEQMGNKIQFRVTVSLIFKFILVQLAPKLADFLGFKAVNTEPQDYFMKVIKGVMKHRRETGERHNDFLQLMMDAKEGLLKNEENSKETIEVMTGSKEDTPANSFASGEESSPSKFTMDDDDIVANAVLFLIGGFDTTQSLLIFAAYMLALEQDVQERLLKEVNASLDANGGKLTYDGKPCATIHLLCGTNGCAPKIKIPGTDTVIEKGILVGLPVLGIHRDERYYENPEKFDPERFTPEKKAERHAYAFGTFGFGPRNCIGMRFAKVEVMAAISLLVHSFKLEPGQYTEIPVKMGNNSTLKPANGMWLKITPRS</sequence>
<dbReference type="CDD" id="cd11056">
    <property type="entry name" value="CYP6-like"/>
    <property type="match status" value="1"/>
</dbReference>
<keyword evidence="9 14" id="KW-0560">Oxidoreductase</keyword>
<dbReference type="InterPro" id="IPR017972">
    <property type="entry name" value="Cyt_P450_CS"/>
</dbReference>
<evidence type="ECO:0000256" key="12">
    <source>
        <dbReference type="ARBA" id="ARBA00023136"/>
    </source>
</evidence>
<dbReference type="OrthoDB" id="2789670at2759"/>
<organism evidence="17 18">
    <name type="scientific">Orchesella cincta</name>
    <name type="common">Springtail</name>
    <name type="synonym">Podura cincta</name>
    <dbReference type="NCBI Taxonomy" id="48709"/>
    <lineage>
        <taxon>Eukaryota</taxon>
        <taxon>Metazoa</taxon>
        <taxon>Ecdysozoa</taxon>
        <taxon>Arthropoda</taxon>
        <taxon>Hexapoda</taxon>
        <taxon>Collembola</taxon>
        <taxon>Entomobryomorpha</taxon>
        <taxon>Entomobryoidea</taxon>
        <taxon>Orchesellidae</taxon>
        <taxon>Orchesellinae</taxon>
        <taxon>Orchesella</taxon>
    </lineage>
</organism>
<dbReference type="AlphaFoldDB" id="A0A1D2MIL1"/>